<dbReference type="GO" id="GO:0042742">
    <property type="term" value="P:defense response to bacterium"/>
    <property type="evidence" value="ECO:0007669"/>
    <property type="project" value="InterPro"/>
</dbReference>
<dbReference type="GO" id="GO:0004540">
    <property type="term" value="F:RNA nuclease activity"/>
    <property type="evidence" value="ECO:0007669"/>
    <property type="project" value="InterPro"/>
</dbReference>
<sequence length="241" mass="26245">YLKREKREKREKVDLSVGFDVRPARERACRRRSLLSFSINCPVFVSSPSPPASALSKFWPTTTRGVSVLGVNTRLLGGYGVVKTLVVWVLIPGDGGFHSSVAADFCFQEVVVSSASPSSALVSEGVGALALSDEISKSDEALRRHNHHTVIIHGGYGGWYGLPSRKSDLGSGPRIQGASALNIRATYHFYNPEQNNWDLMAVSAYCSTWDADKSYAWRCRYGWTAFCGPVGPQGHDSCGNA</sequence>
<dbReference type="PRINTS" id="PR00602">
    <property type="entry name" value="BARWIN"/>
</dbReference>
<keyword evidence="1" id="KW-1015">Disulfide bond</keyword>
<dbReference type="STRING" id="109376.A0A0D2ZRF5"/>
<reference evidence="3" key="1">
    <citation type="journal article" date="2014" name="Genome Biol.">
        <title>Transcriptome and methylome profiling reveals relics of genome dominance in the mesopolyploid Brassica oleracea.</title>
        <authorList>
            <person name="Parkin I.A."/>
            <person name="Koh C."/>
            <person name="Tang H."/>
            <person name="Robinson S.J."/>
            <person name="Kagale S."/>
            <person name="Clarke W.E."/>
            <person name="Town C.D."/>
            <person name="Nixon J."/>
            <person name="Krishnakumar V."/>
            <person name="Bidwell S.L."/>
            <person name="Denoeud F."/>
            <person name="Belcram H."/>
            <person name="Links M.G."/>
            <person name="Just J."/>
            <person name="Clarke C."/>
            <person name="Bender T."/>
            <person name="Huebert T."/>
            <person name="Mason A.S."/>
            <person name="Pires J.C."/>
            <person name="Barker G."/>
            <person name="Moore J."/>
            <person name="Walley P.G."/>
            <person name="Manoli S."/>
            <person name="Batley J."/>
            <person name="Edwards D."/>
            <person name="Nelson M.N."/>
            <person name="Wang X."/>
            <person name="Paterson A.H."/>
            <person name="King G."/>
            <person name="Bancroft I."/>
            <person name="Chalhoub B."/>
            <person name="Sharpe A.G."/>
        </authorList>
    </citation>
    <scope>NUCLEOTIDE SEQUENCE [LARGE SCALE GENOMIC DNA]</scope>
    <source>
        <strain evidence="3">cv. TO1000</strain>
    </source>
</reference>
<dbReference type="Gramene" id="Bo00834s050.1">
    <property type="protein sequence ID" value="Bo00834s050.1"/>
    <property type="gene ID" value="Bo00834s050"/>
</dbReference>
<keyword evidence="4" id="KW-1185">Reference proteome</keyword>
<organism evidence="3 4">
    <name type="scientific">Brassica oleracea var. oleracea</name>
    <dbReference type="NCBI Taxonomy" id="109376"/>
    <lineage>
        <taxon>Eukaryota</taxon>
        <taxon>Viridiplantae</taxon>
        <taxon>Streptophyta</taxon>
        <taxon>Embryophyta</taxon>
        <taxon>Tracheophyta</taxon>
        <taxon>Spermatophyta</taxon>
        <taxon>Magnoliopsida</taxon>
        <taxon>eudicotyledons</taxon>
        <taxon>Gunneridae</taxon>
        <taxon>Pentapetalae</taxon>
        <taxon>rosids</taxon>
        <taxon>malvids</taxon>
        <taxon>Brassicales</taxon>
        <taxon>Brassicaceae</taxon>
        <taxon>Brassiceae</taxon>
        <taxon>Brassica</taxon>
    </lineage>
</organism>
<dbReference type="eggNOG" id="KOG4742">
    <property type="taxonomic scope" value="Eukaryota"/>
</dbReference>
<evidence type="ECO:0000259" key="2">
    <source>
        <dbReference type="PROSITE" id="PS51174"/>
    </source>
</evidence>
<dbReference type="SUPFAM" id="SSF50685">
    <property type="entry name" value="Barwin-like endoglucanases"/>
    <property type="match status" value="1"/>
</dbReference>
<dbReference type="AlphaFoldDB" id="A0A0D2ZRF5"/>
<proteinExistence type="predicted"/>
<evidence type="ECO:0000256" key="1">
    <source>
        <dbReference type="ARBA" id="ARBA00023157"/>
    </source>
</evidence>
<evidence type="ECO:0000313" key="3">
    <source>
        <dbReference type="EnsemblPlants" id="Bo00834s050.1"/>
    </source>
</evidence>
<dbReference type="GO" id="GO:0050832">
    <property type="term" value="P:defense response to fungus"/>
    <property type="evidence" value="ECO:0007669"/>
    <property type="project" value="InterPro"/>
</dbReference>
<dbReference type="InterPro" id="IPR001153">
    <property type="entry name" value="Barwin_dom"/>
</dbReference>
<dbReference type="HOGENOM" id="CLU_1154214_0_0_1"/>
<dbReference type="InterPro" id="IPR044301">
    <property type="entry name" value="PR4"/>
</dbReference>
<dbReference type="PROSITE" id="PS51174">
    <property type="entry name" value="BARWIN_3"/>
    <property type="match status" value="1"/>
</dbReference>
<dbReference type="Proteomes" id="UP000032141">
    <property type="component" value="Unassembled WGS sequence"/>
</dbReference>
<feature type="domain" description="Barwin" evidence="2">
    <location>
        <begin position="178"/>
        <end position="241"/>
    </location>
</feature>
<dbReference type="PANTHER" id="PTHR46351:SF3">
    <property type="entry name" value="WOUND-INDUCED PROTEIN WIN2"/>
    <property type="match status" value="1"/>
</dbReference>
<dbReference type="Gene3D" id="2.40.40.10">
    <property type="entry name" value="RlpA-like domain"/>
    <property type="match status" value="1"/>
</dbReference>
<dbReference type="InterPro" id="IPR036908">
    <property type="entry name" value="RlpA-like_sf"/>
</dbReference>
<dbReference type="Pfam" id="PF00967">
    <property type="entry name" value="Barwin"/>
    <property type="match status" value="1"/>
</dbReference>
<protein>
    <recommendedName>
        <fullName evidence="2">Barwin domain-containing protein</fullName>
    </recommendedName>
</protein>
<reference evidence="3" key="2">
    <citation type="submission" date="2015-06" db="UniProtKB">
        <authorList>
            <consortium name="EnsemblPlants"/>
        </authorList>
    </citation>
    <scope>IDENTIFICATION</scope>
</reference>
<dbReference type="EnsemblPlants" id="Bo00834s050.1">
    <property type="protein sequence ID" value="Bo00834s050.1"/>
    <property type="gene ID" value="Bo00834s050"/>
</dbReference>
<accession>A0A0D2ZRF5</accession>
<dbReference type="PANTHER" id="PTHR46351">
    <property type="entry name" value="WOUND-INDUCED PROTEIN WIN2"/>
    <property type="match status" value="1"/>
</dbReference>
<name>A0A0D2ZRF5_BRAOL</name>
<evidence type="ECO:0000313" key="4">
    <source>
        <dbReference type="Proteomes" id="UP000032141"/>
    </source>
</evidence>